<dbReference type="EMBL" id="JARBDR010000337">
    <property type="protein sequence ID" value="KAJ8315329.1"/>
    <property type="molecule type" value="Genomic_DNA"/>
</dbReference>
<protein>
    <submittedName>
        <fullName evidence="1">Uncharacterized protein</fullName>
    </submittedName>
</protein>
<keyword evidence="2" id="KW-1185">Reference proteome</keyword>
<name>A0ABQ9FDE5_TEGGR</name>
<comment type="caution">
    <text evidence="1">The sequence shown here is derived from an EMBL/GenBank/DDBJ whole genome shotgun (WGS) entry which is preliminary data.</text>
</comment>
<proteinExistence type="predicted"/>
<reference evidence="1 2" key="1">
    <citation type="submission" date="2022-12" db="EMBL/GenBank/DDBJ databases">
        <title>Chromosome-level genome of Tegillarca granosa.</title>
        <authorList>
            <person name="Kim J."/>
        </authorList>
    </citation>
    <scope>NUCLEOTIDE SEQUENCE [LARGE SCALE GENOMIC DNA]</scope>
    <source>
        <strain evidence="1">Teg-2019</strain>
        <tissue evidence="1">Adductor muscle</tissue>
    </source>
</reference>
<sequence>MISKYHFKYQCCFRVNCSSVIRELVDLSVEIRCFVAENYKRISNKYRSVMVKCIQNTNKEI</sequence>
<accession>A0ABQ9FDE5</accession>
<organism evidence="1 2">
    <name type="scientific">Tegillarca granosa</name>
    <name type="common">Malaysian cockle</name>
    <name type="synonym">Anadara granosa</name>
    <dbReference type="NCBI Taxonomy" id="220873"/>
    <lineage>
        <taxon>Eukaryota</taxon>
        <taxon>Metazoa</taxon>
        <taxon>Spiralia</taxon>
        <taxon>Lophotrochozoa</taxon>
        <taxon>Mollusca</taxon>
        <taxon>Bivalvia</taxon>
        <taxon>Autobranchia</taxon>
        <taxon>Pteriomorphia</taxon>
        <taxon>Arcoida</taxon>
        <taxon>Arcoidea</taxon>
        <taxon>Arcidae</taxon>
        <taxon>Tegillarca</taxon>
    </lineage>
</organism>
<dbReference type="Proteomes" id="UP001217089">
    <property type="component" value="Unassembled WGS sequence"/>
</dbReference>
<evidence type="ECO:0000313" key="1">
    <source>
        <dbReference type="EMBL" id="KAJ8315329.1"/>
    </source>
</evidence>
<evidence type="ECO:0000313" key="2">
    <source>
        <dbReference type="Proteomes" id="UP001217089"/>
    </source>
</evidence>
<gene>
    <name evidence="1" type="ORF">KUTeg_007479</name>
</gene>